<keyword evidence="10" id="KW-0862">Zinc</keyword>
<evidence type="ECO:0000256" key="2">
    <source>
        <dbReference type="ARBA" id="ARBA00004167"/>
    </source>
</evidence>
<dbReference type="GO" id="GO:0061630">
    <property type="term" value="F:ubiquitin protein ligase activity"/>
    <property type="evidence" value="ECO:0007669"/>
    <property type="project" value="UniProtKB-EC"/>
</dbReference>
<evidence type="ECO:0000256" key="3">
    <source>
        <dbReference type="ARBA" id="ARBA00004906"/>
    </source>
</evidence>
<evidence type="ECO:0000313" key="18">
    <source>
        <dbReference type="EMBL" id="KAL3719919.1"/>
    </source>
</evidence>
<comment type="catalytic activity">
    <reaction evidence="1">
        <text>S-ubiquitinyl-[E2 ubiquitin-conjugating enzyme]-L-cysteine + [acceptor protein]-L-lysine = [E2 ubiquitin-conjugating enzyme]-L-cysteine + N(6)-ubiquitinyl-[acceptor protein]-L-lysine.</text>
        <dbReference type="EC" id="2.3.2.27"/>
    </reaction>
</comment>
<feature type="transmembrane region" description="Helical" evidence="16">
    <location>
        <begin position="36"/>
        <end position="62"/>
    </location>
</feature>
<feature type="compositionally biased region" description="Low complexity" evidence="15">
    <location>
        <begin position="188"/>
        <end position="200"/>
    </location>
</feature>
<keyword evidence="5" id="KW-0808">Transferase</keyword>
<dbReference type="InterPro" id="IPR013083">
    <property type="entry name" value="Znf_RING/FYVE/PHD"/>
</dbReference>
<comment type="caution">
    <text evidence="18">The sequence shown here is derived from an EMBL/GenBank/DDBJ whole genome shotgun (WGS) entry which is preliminary data.</text>
</comment>
<keyword evidence="8 14" id="KW-0863">Zinc-finger</keyword>
<dbReference type="PANTHER" id="PTHR46913:SF1">
    <property type="entry name" value="RING-H2 FINGER PROTEIN ATL16"/>
    <property type="match status" value="1"/>
</dbReference>
<evidence type="ECO:0000256" key="6">
    <source>
        <dbReference type="ARBA" id="ARBA00022692"/>
    </source>
</evidence>
<keyword evidence="11 16" id="KW-1133">Transmembrane helix</keyword>
<evidence type="ECO:0000256" key="15">
    <source>
        <dbReference type="SAM" id="MobiDB-lite"/>
    </source>
</evidence>
<dbReference type="Pfam" id="PF13639">
    <property type="entry name" value="zf-RING_2"/>
    <property type="match status" value="1"/>
</dbReference>
<keyword evidence="9" id="KW-0833">Ubl conjugation pathway</keyword>
<organism evidence="18 19">
    <name type="scientific">Eucalyptus globulus</name>
    <name type="common">Tasmanian blue gum</name>
    <dbReference type="NCBI Taxonomy" id="34317"/>
    <lineage>
        <taxon>Eukaryota</taxon>
        <taxon>Viridiplantae</taxon>
        <taxon>Streptophyta</taxon>
        <taxon>Embryophyta</taxon>
        <taxon>Tracheophyta</taxon>
        <taxon>Spermatophyta</taxon>
        <taxon>Magnoliopsida</taxon>
        <taxon>eudicotyledons</taxon>
        <taxon>Gunneridae</taxon>
        <taxon>Pentapetalae</taxon>
        <taxon>rosids</taxon>
        <taxon>malvids</taxon>
        <taxon>Myrtales</taxon>
        <taxon>Myrtaceae</taxon>
        <taxon>Myrtoideae</taxon>
        <taxon>Eucalypteae</taxon>
        <taxon>Eucalyptus</taxon>
    </lineage>
</organism>
<dbReference type="CDD" id="cd16461">
    <property type="entry name" value="RING-H2_EL5-like"/>
    <property type="match status" value="1"/>
</dbReference>
<dbReference type="InterPro" id="IPR001841">
    <property type="entry name" value="Znf_RING"/>
</dbReference>
<feature type="compositionally biased region" description="Polar residues" evidence="15">
    <location>
        <begin position="276"/>
        <end position="291"/>
    </location>
</feature>
<evidence type="ECO:0000256" key="9">
    <source>
        <dbReference type="ARBA" id="ARBA00022786"/>
    </source>
</evidence>
<evidence type="ECO:0000256" key="11">
    <source>
        <dbReference type="ARBA" id="ARBA00022989"/>
    </source>
</evidence>
<reference evidence="18 19" key="1">
    <citation type="submission" date="2024-11" db="EMBL/GenBank/DDBJ databases">
        <title>Chromosome-level genome assembly of Eucalyptus globulus Labill. provides insights into its genome evolution.</title>
        <authorList>
            <person name="Li X."/>
        </authorList>
    </citation>
    <scope>NUCLEOTIDE SEQUENCE [LARGE SCALE GENOMIC DNA]</scope>
    <source>
        <strain evidence="18">CL2024</strain>
        <tissue evidence="18">Fresh tender leaves</tissue>
    </source>
</reference>
<dbReference type="SUPFAM" id="SSF57850">
    <property type="entry name" value="RING/U-box"/>
    <property type="match status" value="1"/>
</dbReference>
<sequence>MVSLSSPSPPDAPATASRSPSRSHLMDAVFSYDGNVMLAAIVCLLLVILFVLLLHFYARCFLSSSSFPRRPRRRLRPPPSSAALAARLQTLARDAALLSPSRGLDPSTISSIPLFVAGPEGGEKDEECVVCLGGFEENDVGRRLPGCGHGFHVECIDTWLRSRASCPICREPVVADARKETENKNKLAVAAEDADPAGAAQESRDATVQEETGSGSTEVAIDIAHDGGGDDGDDDDAGSPSSSSSSSSTRTQQPATTLGDSLKRMLSRNGAENKIHPSSASSNEPGSNASC</sequence>
<dbReference type="SMART" id="SM00184">
    <property type="entry name" value="RING"/>
    <property type="match status" value="1"/>
</dbReference>
<accession>A0ABD3J176</accession>
<evidence type="ECO:0000259" key="17">
    <source>
        <dbReference type="PROSITE" id="PS50089"/>
    </source>
</evidence>
<dbReference type="PANTHER" id="PTHR46913">
    <property type="entry name" value="RING-H2 FINGER PROTEIN ATL16"/>
    <property type="match status" value="1"/>
</dbReference>
<comment type="subcellular location">
    <subcellularLocation>
        <location evidence="2">Membrane</location>
        <topology evidence="2">Single-pass membrane protein</topology>
    </subcellularLocation>
</comment>
<evidence type="ECO:0000256" key="13">
    <source>
        <dbReference type="ARBA" id="ARBA00024209"/>
    </source>
</evidence>
<evidence type="ECO:0000256" key="1">
    <source>
        <dbReference type="ARBA" id="ARBA00000900"/>
    </source>
</evidence>
<feature type="compositionally biased region" description="Polar residues" evidence="15">
    <location>
        <begin position="249"/>
        <end position="259"/>
    </location>
</feature>
<name>A0ABD3J176_EUCGL</name>
<comment type="similarity">
    <text evidence="13">Belongs to the RING-type zinc finger family. ATL subfamily.</text>
</comment>
<evidence type="ECO:0000256" key="16">
    <source>
        <dbReference type="SAM" id="Phobius"/>
    </source>
</evidence>
<evidence type="ECO:0000256" key="4">
    <source>
        <dbReference type="ARBA" id="ARBA00012483"/>
    </source>
</evidence>
<keyword evidence="7" id="KW-0479">Metal-binding</keyword>
<dbReference type="GO" id="GO:0008270">
    <property type="term" value="F:zinc ion binding"/>
    <property type="evidence" value="ECO:0007669"/>
    <property type="project" value="UniProtKB-KW"/>
</dbReference>
<feature type="domain" description="RING-type" evidence="17">
    <location>
        <begin position="128"/>
        <end position="170"/>
    </location>
</feature>
<keyword evidence="19" id="KW-1185">Reference proteome</keyword>
<dbReference type="GO" id="GO:0016020">
    <property type="term" value="C:membrane"/>
    <property type="evidence" value="ECO:0007669"/>
    <property type="project" value="UniProtKB-SubCell"/>
</dbReference>
<dbReference type="AlphaFoldDB" id="A0ABD3J176"/>
<dbReference type="Gene3D" id="3.30.40.10">
    <property type="entry name" value="Zinc/RING finger domain, C3HC4 (zinc finger)"/>
    <property type="match status" value="1"/>
</dbReference>
<evidence type="ECO:0000256" key="12">
    <source>
        <dbReference type="ARBA" id="ARBA00023136"/>
    </source>
</evidence>
<comment type="pathway">
    <text evidence="3">Protein modification; protein ubiquitination.</text>
</comment>
<evidence type="ECO:0000256" key="5">
    <source>
        <dbReference type="ARBA" id="ARBA00022679"/>
    </source>
</evidence>
<proteinExistence type="inferred from homology"/>
<gene>
    <name evidence="18" type="ORF">ACJRO7_004842</name>
</gene>
<evidence type="ECO:0000256" key="7">
    <source>
        <dbReference type="ARBA" id="ARBA00022723"/>
    </source>
</evidence>
<evidence type="ECO:0000256" key="14">
    <source>
        <dbReference type="PROSITE-ProRule" id="PRU00175"/>
    </source>
</evidence>
<evidence type="ECO:0000313" key="19">
    <source>
        <dbReference type="Proteomes" id="UP001634007"/>
    </source>
</evidence>
<evidence type="ECO:0000256" key="8">
    <source>
        <dbReference type="ARBA" id="ARBA00022771"/>
    </source>
</evidence>
<protein>
    <recommendedName>
        <fullName evidence="4">RING-type E3 ubiquitin transferase</fullName>
        <ecNumber evidence="4">2.3.2.27</ecNumber>
    </recommendedName>
</protein>
<feature type="compositionally biased region" description="Low complexity" evidence="15">
    <location>
        <begin position="238"/>
        <end position="248"/>
    </location>
</feature>
<keyword evidence="12 16" id="KW-0472">Membrane</keyword>
<dbReference type="EMBL" id="JBJKBG010000010">
    <property type="protein sequence ID" value="KAL3719919.1"/>
    <property type="molecule type" value="Genomic_DNA"/>
</dbReference>
<dbReference type="PROSITE" id="PS50089">
    <property type="entry name" value="ZF_RING_2"/>
    <property type="match status" value="1"/>
</dbReference>
<feature type="region of interest" description="Disordered" evidence="15">
    <location>
        <begin position="1"/>
        <end position="20"/>
    </location>
</feature>
<evidence type="ECO:0000256" key="10">
    <source>
        <dbReference type="ARBA" id="ARBA00022833"/>
    </source>
</evidence>
<dbReference type="EC" id="2.3.2.27" evidence="4"/>
<feature type="region of interest" description="Disordered" evidence="15">
    <location>
        <begin position="188"/>
        <end position="291"/>
    </location>
</feature>
<dbReference type="Proteomes" id="UP001634007">
    <property type="component" value="Unassembled WGS sequence"/>
</dbReference>
<keyword evidence="6 16" id="KW-0812">Transmembrane</keyword>
<dbReference type="InterPro" id="IPR044600">
    <property type="entry name" value="ATL1/ATL16-like"/>
</dbReference>